<protein>
    <recommendedName>
        <fullName evidence="4">C2H2-type domain-containing protein</fullName>
    </recommendedName>
</protein>
<feature type="region of interest" description="Disordered" evidence="1">
    <location>
        <begin position="77"/>
        <end position="142"/>
    </location>
</feature>
<evidence type="ECO:0008006" key="4">
    <source>
        <dbReference type="Google" id="ProtNLM"/>
    </source>
</evidence>
<dbReference type="AlphaFoldDB" id="A0A8H6ITY4"/>
<organism evidence="2 3">
    <name type="scientific">Colletotrichum sojae</name>
    <dbReference type="NCBI Taxonomy" id="2175907"/>
    <lineage>
        <taxon>Eukaryota</taxon>
        <taxon>Fungi</taxon>
        <taxon>Dikarya</taxon>
        <taxon>Ascomycota</taxon>
        <taxon>Pezizomycotina</taxon>
        <taxon>Sordariomycetes</taxon>
        <taxon>Hypocreomycetidae</taxon>
        <taxon>Glomerellales</taxon>
        <taxon>Glomerellaceae</taxon>
        <taxon>Colletotrichum</taxon>
        <taxon>Colletotrichum orchidearum species complex</taxon>
    </lineage>
</organism>
<gene>
    <name evidence="2" type="ORF">CSOJ01_12970</name>
</gene>
<feature type="region of interest" description="Disordered" evidence="1">
    <location>
        <begin position="20"/>
        <end position="64"/>
    </location>
</feature>
<accession>A0A8H6ITY4</accession>
<feature type="compositionally biased region" description="Low complexity" evidence="1">
    <location>
        <begin position="121"/>
        <end position="136"/>
    </location>
</feature>
<comment type="caution">
    <text evidence="2">The sequence shown here is derived from an EMBL/GenBank/DDBJ whole genome shotgun (WGS) entry which is preliminary data.</text>
</comment>
<reference evidence="2 3" key="1">
    <citation type="journal article" date="2020" name="Phytopathology">
        <title>Genome Sequence Resources of Colletotrichum truncatum, C. plurivorum, C. musicola, and C. sojae: Four Species Pathogenic to Soybean (Glycine max).</title>
        <authorList>
            <person name="Rogerio F."/>
            <person name="Boufleur T.R."/>
            <person name="Ciampi-Guillardi M."/>
            <person name="Sukno S.A."/>
            <person name="Thon M.R."/>
            <person name="Massola Junior N.S."/>
            <person name="Baroncelli R."/>
        </authorList>
    </citation>
    <scope>NUCLEOTIDE SEQUENCE [LARGE SCALE GENOMIC DNA]</scope>
    <source>
        <strain evidence="2 3">LFN0009</strain>
    </source>
</reference>
<feature type="compositionally biased region" description="Polar residues" evidence="1">
    <location>
        <begin position="109"/>
        <end position="120"/>
    </location>
</feature>
<sequence length="203" mass="21694">MCESLTMSDLENVYEFYDAPNDAIGNATGDATGGGEDGDEDGEYEIDPDYPFPGGSAAPLYHAPANTPAPVANMAPAVTDHPGVPDSGATINHPGVPINPPDVPANHPVVSTNSPANTNGDDNSPVPSPSDNSLPLPLVPPAPPCWQEDDRWHCSRCSRKRGRKPDMRRHLRDDHYQKYYPGGFEACGVNHSAAIRRAEIDCP</sequence>
<evidence type="ECO:0000256" key="1">
    <source>
        <dbReference type="SAM" id="MobiDB-lite"/>
    </source>
</evidence>
<evidence type="ECO:0000313" key="3">
    <source>
        <dbReference type="Proteomes" id="UP000652219"/>
    </source>
</evidence>
<dbReference type="Proteomes" id="UP000652219">
    <property type="component" value="Unassembled WGS sequence"/>
</dbReference>
<keyword evidence="3" id="KW-1185">Reference proteome</keyword>
<dbReference type="EMBL" id="WIGN01000354">
    <property type="protein sequence ID" value="KAF6797522.1"/>
    <property type="molecule type" value="Genomic_DNA"/>
</dbReference>
<proteinExistence type="predicted"/>
<name>A0A8H6ITY4_9PEZI</name>
<feature type="compositionally biased region" description="Acidic residues" evidence="1">
    <location>
        <begin position="36"/>
        <end position="48"/>
    </location>
</feature>
<evidence type="ECO:0000313" key="2">
    <source>
        <dbReference type="EMBL" id="KAF6797522.1"/>
    </source>
</evidence>